<dbReference type="Proteomes" id="UP000277952">
    <property type="component" value="Unassembled WGS sequence"/>
</dbReference>
<dbReference type="AlphaFoldDB" id="A0A3M2WED3"/>
<reference evidence="1 2" key="1">
    <citation type="submission" date="2018-08" db="EMBL/GenBank/DDBJ databases">
        <title>Recombination of ecologically and evolutionarily significant loci maintains genetic cohesion in the Pseudomonas syringae species complex.</title>
        <authorList>
            <person name="Dillon M."/>
            <person name="Thakur S."/>
            <person name="Almeida R.N.D."/>
            <person name="Weir B.S."/>
            <person name="Guttman D.S."/>
        </authorList>
    </citation>
    <scope>NUCLEOTIDE SEQUENCE [LARGE SCALE GENOMIC DNA]</scope>
    <source>
        <strain evidence="1 2">19322</strain>
    </source>
</reference>
<gene>
    <name evidence="1" type="ORF">ALQ94_200125</name>
</gene>
<evidence type="ECO:0000313" key="1">
    <source>
        <dbReference type="EMBL" id="RML49871.1"/>
    </source>
</evidence>
<organism evidence="1 2">
    <name type="scientific">Pseudomonas amygdali pv. morsprunorum</name>
    <dbReference type="NCBI Taxonomy" id="129138"/>
    <lineage>
        <taxon>Bacteria</taxon>
        <taxon>Pseudomonadati</taxon>
        <taxon>Pseudomonadota</taxon>
        <taxon>Gammaproteobacteria</taxon>
        <taxon>Pseudomonadales</taxon>
        <taxon>Pseudomonadaceae</taxon>
        <taxon>Pseudomonas</taxon>
        <taxon>Pseudomonas amygdali</taxon>
    </lineage>
</organism>
<sequence length="35" mass="3768">MESGKASLAKAILWGQQFVPLGLGPKACELLYAYL</sequence>
<proteinExistence type="predicted"/>
<comment type="caution">
    <text evidence="1">The sequence shown here is derived from an EMBL/GenBank/DDBJ whole genome shotgun (WGS) entry which is preliminary data.</text>
</comment>
<dbReference type="EMBL" id="RBNS01000262">
    <property type="protein sequence ID" value="RML49871.1"/>
    <property type="molecule type" value="Genomic_DNA"/>
</dbReference>
<name>A0A3M2WED3_PSEA0</name>
<evidence type="ECO:0000313" key="2">
    <source>
        <dbReference type="Proteomes" id="UP000277952"/>
    </source>
</evidence>
<protein>
    <submittedName>
        <fullName evidence="1">Uncharacterized protein</fullName>
    </submittedName>
</protein>
<accession>A0A3M2WED3</accession>